<accession>A0A377Q391</accession>
<evidence type="ECO:0000259" key="1">
    <source>
        <dbReference type="SMART" id="SM00306"/>
    </source>
</evidence>
<reference evidence="2 4" key="1">
    <citation type="submission" date="2018-06" db="EMBL/GenBank/DDBJ databases">
        <authorList>
            <consortium name="Pathogen Informatics"/>
            <person name="Doyle S."/>
        </authorList>
    </citation>
    <scope>NUCLEOTIDE SEQUENCE [LARGE SCALE GENOMIC DNA]</scope>
    <source>
        <strain evidence="2 4">NCTC11159</strain>
    </source>
</reference>
<dbReference type="AlphaFoldDB" id="A0A377Q391"/>
<dbReference type="Gene3D" id="2.170.16.10">
    <property type="entry name" value="Hedgehog/Intein (Hint) domain"/>
    <property type="match status" value="1"/>
</dbReference>
<dbReference type="Pfam" id="PF07591">
    <property type="entry name" value="PT-HINT"/>
    <property type="match status" value="1"/>
</dbReference>
<dbReference type="OrthoDB" id="5666689at2"/>
<dbReference type="SMART" id="SM00306">
    <property type="entry name" value="HintN"/>
    <property type="match status" value="1"/>
</dbReference>
<dbReference type="EMBL" id="SMBT01000001">
    <property type="protein sequence ID" value="TCU90376.1"/>
    <property type="molecule type" value="Genomic_DNA"/>
</dbReference>
<dbReference type="Proteomes" id="UP000295794">
    <property type="component" value="Unassembled WGS sequence"/>
</dbReference>
<proteinExistence type="predicted"/>
<dbReference type="Proteomes" id="UP000255108">
    <property type="component" value="Unassembled WGS sequence"/>
</dbReference>
<dbReference type="InterPro" id="IPR003587">
    <property type="entry name" value="Hint_dom_N"/>
</dbReference>
<organism evidence="2 4">
    <name type="scientific">Iodobacter fluviatilis</name>
    <dbReference type="NCBI Taxonomy" id="537"/>
    <lineage>
        <taxon>Bacteria</taxon>
        <taxon>Pseudomonadati</taxon>
        <taxon>Pseudomonadota</taxon>
        <taxon>Betaproteobacteria</taxon>
        <taxon>Neisseriales</taxon>
        <taxon>Chitinibacteraceae</taxon>
        <taxon>Iodobacter</taxon>
    </lineage>
</organism>
<keyword evidence="5" id="KW-1185">Reference proteome</keyword>
<evidence type="ECO:0000313" key="5">
    <source>
        <dbReference type="Proteomes" id="UP000295794"/>
    </source>
</evidence>
<reference evidence="3 5" key="2">
    <citation type="submission" date="2019-03" db="EMBL/GenBank/DDBJ databases">
        <title>Genomic Encyclopedia of Type Strains, Phase IV (KMG-IV): sequencing the most valuable type-strain genomes for metagenomic binning, comparative biology and taxonomic classification.</title>
        <authorList>
            <person name="Goeker M."/>
        </authorList>
    </citation>
    <scope>NUCLEOTIDE SEQUENCE [LARGE SCALE GENOMIC DNA]</scope>
    <source>
        <strain evidence="3 5">DSM 3764</strain>
    </source>
</reference>
<dbReference type="SUPFAM" id="SSF51294">
    <property type="entry name" value="Hedgehog/intein (Hint) domain"/>
    <property type="match status" value="1"/>
</dbReference>
<evidence type="ECO:0000313" key="3">
    <source>
        <dbReference type="EMBL" id="TCU90376.1"/>
    </source>
</evidence>
<protein>
    <submittedName>
        <fullName evidence="3">Intein</fullName>
    </submittedName>
    <submittedName>
        <fullName evidence="2">Protein of uncharacterized function (DUF1557)</fullName>
    </submittedName>
</protein>
<sequence length="291" mass="32993">MRTLSSADLILEPQTAAHADEMFATHSDTDAMHKEIEYQKPLTSSCELFNWDKKGKHLPKQVGGCFIAGTLVHTDQGLKPIEKIRIGDRVLSQPEGGGERVYKQVVNTFTYDDKEIWVVKYTLAAEDHLKRDQPIHHLYATANHPFWVDGEGWTAAGELRADQQLQLADGGIAIVQQVWPVWRTPVAGMGWVRTDILGIPDNESEAHIVTFDAGSDLWAYPYRCERDVAVPYSYPGDFDCKVFDHKAMLSIIYDEGDRAFKSRVYNLEVEDCHTYYVGEEGVWVRNKMTKG</sequence>
<gene>
    <name evidence="3" type="ORF">EV682_101409</name>
    <name evidence="2" type="ORF">NCTC11159_00427</name>
</gene>
<evidence type="ECO:0000313" key="4">
    <source>
        <dbReference type="Proteomes" id="UP000255108"/>
    </source>
</evidence>
<dbReference type="InterPro" id="IPR036844">
    <property type="entry name" value="Hint_dom_sf"/>
</dbReference>
<dbReference type="EMBL" id="UGHR01000001">
    <property type="protein sequence ID" value="STQ89403.1"/>
    <property type="molecule type" value="Genomic_DNA"/>
</dbReference>
<dbReference type="RefSeq" id="WP_115225853.1">
    <property type="nucleotide sequence ID" value="NZ_CAWOLO010000001.1"/>
</dbReference>
<feature type="domain" description="Hint" evidence="1">
    <location>
        <begin position="63"/>
        <end position="169"/>
    </location>
</feature>
<evidence type="ECO:0000313" key="2">
    <source>
        <dbReference type="EMBL" id="STQ89403.1"/>
    </source>
</evidence>
<name>A0A377Q391_9NEIS</name>